<evidence type="ECO:0000313" key="2">
    <source>
        <dbReference type="EMBL" id="ABG50756.1"/>
    </source>
</evidence>
<dbReference type="HOGENOM" id="CLU_076312_3_1_3"/>
<proteinExistence type="predicted"/>
<feature type="domain" description="Putative restriction endonuclease" evidence="1">
    <location>
        <begin position="21"/>
        <end position="175"/>
    </location>
</feature>
<dbReference type="InterPro" id="IPR012296">
    <property type="entry name" value="Nuclease_put_TT1808"/>
</dbReference>
<dbReference type="eggNOG" id="COG4636">
    <property type="taxonomic scope" value="Bacteria"/>
</dbReference>
<name>Q115R8_TRIEI</name>
<dbReference type="RefSeq" id="WP_011611133.1">
    <property type="nucleotide sequence ID" value="NC_008312.1"/>
</dbReference>
<dbReference type="Pfam" id="PF05685">
    <property type="entry name" value="Uma2"/>
    <property type="match status" value="1"/>
</dbReference>
<dbReference type="SUPFAM" id="SSF52980">
    <property type="entry name" value="Restriction endonuclease-like"/>
    <property type="match status" value="1"/>
</dbReference>
<evidence type="ECO:0000259" key="1">
    <source>
        <dbReference type="Pfam" id="PF05685"/>
    </source>
</evidence>
<protein>
    <recommendedName>
        <fullName evidence="1">Putative restriction endonuclease domain-containing protein</fullName>
    </recommendedName>
</protein>
<dbReference type="KEGG" id="ter:Tery_1466"/>
<organism evidence="2">
    <name type="scientific">Trichodesmium erythraeum (strain IMS101)</name>
    <dbReference type="NCBI Taxonomy" id="203124"/>
    <lineage>
        <taxon>Bacteria</taxon>
        <taxon>Bacillati</taxon>
        <taxon>Cyanobacteriota</taxon>
        <taxon>Cyanophyceae</taxon>
        <taxon>Oscillatoriophycideae</taxon>
        <taxon>Oscillatoriales</taxon>
        <taxon>Microcoleaceae</taxon>
        <taxon>Trichodesmium</taxon>
    </lineage>
</organism>
<dbReference type="AlphaFoldDB" id="Q115R8"/>
<dbReference type="OrthoDB" id="455378at2"/>
<sequence length="188" mass="21394">MSNLTVKDLEILQDTLNQVGLDYQLELDEGKILVMGPSDIISSEVGVQLIRLLGSWVYPRRLGRLFDSSGAFILPDTNLKVPDVSFVRAQRLKKSVRYFGELTPDLVVEIKSQSDRIKSLKQKIKKYLELGAQVGILIDPDEEIVIVYRSNGEEIELKNGDILTIPELFGEWELSIFELWPPVFDEDE</sequence>
<dbReference type="Gene3D" id="3.90.1570.10">
    <property type="entry name" value="tt1808, chain A"/>
    <property type="match status" value="1"/>
</dbReference>
<dbReference type="PANTHER" id="PTHR34107:SF7">
    <property type="entry name" value="SLR2092 PROTEIN"/>
    <property type="match status" value="1"/>
</dbReference>
<accession>Q115R8</accession>
<dbReference type="InterPro" id="IPR011335">
    <property type="entry name" value="Restrct_endonuc-II-like"/>
</dbReference>
<reference evidence="2" key="1">
    <citation type="submission" date="2006-06" db="EMBL/GenBank/DDBJ databases">
        <title>Complete sequence of Trichodesmium erythraeum IMS101.</title>
        <authorList>
            <consortium name="US DOE Joint Genome Institute"/>
            <person name="Copeland A."/>
            <person name="Lucas S."/>
            <person name="Lapidus A."/>
            <person name="Barry K."/>
            <person name="Detter J.C."/>
            <person name="Glavina del Rio T."/>
            <person name="Hammon N."/>
            <person name="Israni S."/>
            <person name="Dalin E."/>
            <person name="Tice H."/>
            <person name="Pitluck S."/>
            <person name="Kiss H."/>
            <person name="Munk A.C."/>
            <person name="Brettin T."/>
            <person name="Bruce D."/>
            <person name="Han C."/>
            <person name="Tapia R."/>
            <person name="Gilna P."/>
            <person name="Schmutz J."/>
            <person name="Larimer F."/>
            <person name="Land M."/>
            <person name="Hauser L."/>
            <person name="Kyrpides N."/>
            <person name="Kim E."/>
            <person name="Richardson P."/>
        </authorList>
    </citation>
    <scope>NUCLEOTIDE SEQUENCE [LARGE SCALE GENOMIC DNA]</scope>
    <source>
        <strain evidence="2">IMS101</strain>
    </source>
</reference>
<dbReference type="STRING" id="203124.Tery_1466"/>
<dbReference type="CDD" id="cd06260">
    <property type="entry name" value="DUF820-like"/>
    <property type="match status" value="1"/>
</dbReference>
<gene>
    <name evidence="2" type="ordered locus">Tery_1466</name>
</gene>
<dbReference type="PANTHER" id="PTHR34107">
    <property type="entry name" value="SLL0198 PROTEIN-RELATED"/>
    <property type="match status" value="1"/>
</dbReference>
<dbReference type="EMBL" id="CP000393">
    <property type="protein sequence ID" value="ABG50756.1"/>
    <property type="molecule type" value="Genomic_DNA"/>
</dbReference>
<dbReference type="InterPro" id="IPR008538">
    <property type="entry name" value="Uma2"/>
</dbReference>